<gene>
    <name evidence="8" type="ORF">EJ04DRAFT_480748</name>
</gene>
<dbReference type="PROSITE" id="PS00518">
    <property type="entry name" value="ZF_RING_1"/>
    <property type="match status" value="1"/>
</dbReference>
<name>A0A9P4R982_9PLEO</name>
<evidence type="ECO:0000313" key="8">
    <source>
        <dbReference type="EMBL" id="KAF2741399.1"/>
    </source>
</evidence>
<dbReference type="Proteomes" id="UP000799444">
    <property type="component" value="Unassembled WGS sequence"/>
</dbReference>
<dbReference type="InterPro" id="IPR017907">
    <property type="entry name" value="Znf_RING_CS"/>
</dbReference>
<feature type="region of interest" description="Disordered" evidence="6">
    <location>
        <begin position="305"/>
        <end position="346"/>
    </location>
</feature>
<accession>A0A9P4R982</accession>
<evidence type="ECO:0000256" key="5">
    <source>
        <dbReference type="PROSITE-ProRule" id="PRU00175"/>
    </source>
</evidence>
<dbReference type="AlphaFoldDB" id="A0A9P4R982"/>
<evidence type="ECO:0000256" key="6">
    <source>
        <dbReference type="SAM" id="MobiDB-lite"/>
    </source>
</evidence>
<dbReference type="InterPro" id="IPR027370">
    <property type="entry name" value="Znf-RING_euk"/>
</dbReference>
<dbReference type="InterPro" id="IPR016197">
    <property type="entry name" value="Chromo-like_dom_sf"/>
</dbReference>
<comment type="subunit">
    <text evidence="1">Component of the NuA4 histone acetyltransferase complex.</text>
</comment>
<evidence type="ECO:0000256" key="2">
    <source>
        <dbReference type="ARBA" id="ARBA00022723"/>
    </source>
</evidence>
<dbReference type="Gene3D" id="3.30.40.10">
    <property type="entry name" value="Zinc/RING finger domain, C3HC4 (zinc finger)"/>
    <property type="match status" value="1"/>
</dbReference>
<sequence>MKHPGNAPPTRRHDICPHTMTSLRSNRRISENDRQCSICQNTYFSILDGEPVLPVRLACDHIFCRSCVETNFNYDIKCPWPFCRDLPEIKPEFCDLCAFWLRENHQDSLLVTVRAEMLQSIKTAYRHLHHGHEYFKLDAEDKKKLFDHIRETLTTYEWQFHAGVDLGELLDPFLLAIDHRAAVDHFGPDLSKPAPEPNYFGPRANDDYSAAEEPWLAGFLRQWAVEYVRENGEIRQGEWGIWDKKRDQAEDDNVWLWPYKGIVGHKTEPDGSIRYLVKWVGQRFPDSWEMRKQLDEEVCRRYNRKHGLRAAGDQGKSRKKKQPAKKRKTVAAAAAPSARKRKTRSG</sequence>
<feature type="compositionally biased region" description="Basic residues" evidence="6">
    <location>
        <begin position="317"/>
        <end position="329"/>
    </location>
</feature>
<proteinExistence type="predicted"/>
<comment type="caution">
    <text evidence="8">The sequence shown here is derived from an EMBL/GenBank/DDBJ whole genome shotgun (WGS) entry which is preliminary data.</text>
</comment>
<evidence type="ECO:0000256" key="1">
    <source>
        <dbReference type="ARBA" id="ARBA00011353"/>
    </source>
</evidence>
<protein>
    <recommendedName>
        <fullName evidence="7">RING-type domain-containing protein</fullName>
    </recommendedName>
</protein>
<keyword evidence="9" id="KW-1185">Reference proteome</keyword>
<keyword evidence="2" id="KW-0479">Metal-binding</keyword>
<feature type="domain" description="RING-type" evidence="7">
    <location>
        <begin position="36"/>
        <end position="79"/>
    </location>
</feature>
<dbReference type="Gene3D" id="2.40.50.40">
    <property type="match status" value="1"/>
</dbReference>
<evidence type="ECO:0000256" key="4">
    <source>
        <dbReference type="ARBA" id="ARBA00022833"/>
    </source>
</evidence>
<keyword evidence="4" id="KW-0862">Zinc</keyword>
<keyword evidence="3 5" id="KW-0863">Zinc-finger</keyword>
<dbReference type="Pfam" id="PF13445">
    <property type="entry name" value="zf-RING_UBOX"/>
    <property type="match status" value="1"/>
</dbReference>
<dbReference type="GO" id="GO:0008270">
    <property type="term" value="F:zinc ion binding"/>
    <property type="evidence" value="ECO:0007669"/>
    <property type="project" value="UniProtKB-KW"/>
</dbReference>
<reference evidence="8" key="1">
    <citation type="journal article" date="2020" name="Stud. Mycol.">
        <title>101 Dothideomycetes genomes: a test case for predicting lifestyles and emergence of pathogens.</title>
        <authorList>
            <person name="Haridas S."/>
            <person name="Albert R."/>
            <person name="Binder M."/>
            <person name="Bloem J."/>
            <person name="Labutti K."/>
            <person name="Salamov A."/>
            <person name="Andreopoulos B."/>
            <person name="Baker S."/>
            <person name="Barry K."/>
            <person name="Bills G."/>
            <person name="Bluhm B."/>
            <person name="Cannon C."/>
            <person name="Castanera R."/>
            <person name="Culley D."/>
            <person name="Daum C."/>
            <person name="Ezra D."/>
            <person name="Gonzalez J."/>
            <person name="Henrissat B."/>
            <person name="Kuo A."/>
            <person name="Liang C."/>
            <person name="Lipzen A."/>
            <person name="Lutzoni F."/>
            <person name="Magnuson J."/>
            <person name="Mondo S."/>
            <person name="Nolan M."/>
            <person name="Ohm R."/>
            <person name="Pangilinan J."/>
            <person name="Park H.-J."/>
            <person name="Ramirez L."/>
            <person name="Alfaro M."/>
            <person name="Sun H."/>
            <person name="Tritt A."/>
            <person name="Yoshinaga Y."/>
            <person name="Zwiers L.-H."/>
            <person name="Turgeon B."/>
            <person name="Goodwin S."/>
            <person name="Spatafora J."/>
            <person name="Crous P."/>
            <person name="Grigoriev I."/>
        </authorList>
    </citation>
    <scope>NUCLEOTIDE SEQUENCE</scope>
    <source>
        <strain evidence="8">CBS 125425</strain>
    </source>
</reference>
<dbReference type="InterPro" id="IPR001841">
    <property type="entry name" value="Znf_RING"/>
</dbReference>
<evidence type="ECO:0000259" key="7">
    <source>
        <dbReference type="PROSITE" id="PS50089"/>
    </source>
</evidence>
<dbReference type="SUPFAM" id="SSF57850">
    <property type="entry name" value="RING/U-box"/>
    <property type="match status" value="1"/>
</dbReference>
<dbReference type="OrthoDB" id="6105938at2759"/>
<evidence type="ECO:0000256" key="3">
    <source>
        <dbReference type="ARBA" id="ARBA00022771"/>
    </source>
</evidence>
<organism evidence="8 9">
    <name type="scientific">Polyplosphaeria fusca</name>
    <dbReference type="NCBI Taxonomy" id="682080"/>
    <lineage>
        <taxon>Eukaryota</taxon>
        <taxon>Fungi</taxon>
        <taxon>Dikarya</taxon>
        <taxon>Ascomycota</taxon>
        <taxon>Pezizomycotina</taxon>
        <taxon>Dothideomycetes</taxon>
        <taxon>Pleosporomycetidae</taxon>
        <taxon>Pleosporales</taxon>
        <taxon>Tetraplosphaeriaceae</taxon>
        <taxon>Polyplosphaeria</taxon>
    </lineage>
</organism>
<evidence type="ECO:0000313" key="9">
    <source>
        <dbReference type="Proteomes" id="UP000799444"/>
    </source>
</evidence>
<dbReference type="SUPFAM" id="SSF54160">
    <property type="entry name" value="Chromo domain-like"/>
    <property type="match status" value="1"/>
</dbReference>
<dbReference type="EMBL" id="ML996097">
    <property type="protein sequence ID" value="KAF2741399.1"/>
    <property type="molecule type" value="Genomic_DNA"/>
</dbReference>
<dbReference type="InterPro" id="IPR013083">
    <property type="entry name" value="Znf_RING/FYVE/PHD"/>
</dbReference>
<dbReference type="PROSITE" id="PS50089">
    <property type="entry name" value="ZF_RING_2"/>
    <property type="match status" value="1"/>
</dbReference>